<name>A0A1Y1HLJ1_KLENI</name>
<dbReference type="OrthoDB" id="5296at2759"/>
<dbReference type="EMBL" id="DF236980">
    <property type="protein sequence ID" value="GAQ79485.1"/>
    <property type="molecule type" value="Genomic_DNA"/>
</dbReference>
<accession>A0A1Y1HLJ1</accession>
<dbReference type="AlphaFoldDB" id="A0A1Y1HLJ1"/>
<feature type="transmembrane region" description="Helical" evidence="2">
    <location>
        <begin position="100"/>
        <end position="119"/>
    </location>
</feature>
<evidence type="ECO:0000313" key="4">
    <source>
        <dbReference type="Proteomes" id="UP000054558"/>
    </source>
</evidence>
<dbReference type="Pfam" id="PF11282">
    <property type="entry name" value="DUF3082"/>
    <property type="match status" value="1"/>
</dbReference>
<keyword evidence="2" id="KW-0812">Transmembrane</keyword>
<keyword evidence="4" id="KW-1185">Reference proteome</keyword>
<protein>
    <recommendedName>
        <fullName evidence="5">Transmembrane protein</fullName>
    </recommendedName>
</protein>
<evidence type="ECO:0008006" key="5">
    <source>
        <dbReference type="Google" id="ProtNLM"/>
    </source>
</evidence>
<feature type="region of interest" description="Disordered" evidence="1">
    <location>
        <begin position="181"/>
        <end position="202"/>
    </location>
</feature>
<evidence type="ECO:0000256" key="2">
    <source>
        <dbReference type="SAM" id="Phobius"/>
    </source>
</evidence>
<evidence type="ECO:0000256" key="1">
    <source>
        <dbReference type="SAM" id="MobiDB-lite"/>
    </source>
</evidence>
<organism evidence="3 4">
    <name type="scientific">Klebsormidium nitens</name>
    <name type="common">Green alga</name>
    <name type="synonym">Ulothrix nitens</name>
    <dbReference type="NCBI Taxonomy" id="105231"/>
    <lineage>
        <taxon>Eukaryota</taxon>
        <taxon>Viridiplantae</taxon>
        <taxon>Streptophyta</taxon>
        <taxon>Klebsormidiophyceae</taxon>
        <taxon>Klebsormidiales</taxon>
        <taxon>Klebsormidiaceae</taxon>
        <taxon>Klebsormidium</taxon>
    </lineage>
</organism>
<dbReference type="PANTHER" id="PTHR35733:SF1">
    <property type="entry name" value="OS02G0307800 PROTEIN"/>
    <property type="match status" value="1"/>
</dbReference>
<reference evidence="3 4" key="1">
    <citation type="journal article" date="2014" name="Nat. Commun.">
        <title>Klebsormidium flaccidum genome reveals primary factors for plant terrestrial adaptation.</title>
        <authorList>
            <person name="Hori K."/>
            <person name="Maruyama F."/>
            <person name="Fujisawa T."/>
            <person name="Togashi T."/>
            <person name="Yamamoto N."/>
            <person name="Seo M."/>
            <person name="Sato S."/>
            <person name="Yamada T."/>
            <person name="Mori H."/>
            <person name="Tajima N."/>
            <person name="Moriyama T."/>
            <person name="Ikeuchi M."/>
            <person name="Watanabe M."/>
            <person name="Wada H."/>
            <person name="Kobayashi K."/>
            <person name="Saito M."/>
            <person name="Masuda T."/>
            <person name="Sasaki-Sekimoto Y."/>
            <person name="Mashiguchi K."/>
            <person name="Awai K."/>
            <person name="Shimojima M."/>
            <person name="Masuda S."/>
            <person name="Iwai M."/>
            <person name="Nobusawa T."/>
            <person name="Narise T."/>
            <person name="Kondo S."/>
            <person name="Saito H."/>
            <person name="Sato R."/>
            <person name="Murakawa M."/>
            <person name="Ihara Y."/>
            <person name="Oshima-Yamada Y."/>
            <person name="Ohtaka K."/>
            <person name="Satoh M."/>
            <person name="Sonobe K."/>
            <person name="Ishii M."/>
            <person name="Ohtani R."/>
            <person name="Kanamori-Sato M."/>
            <person name="Honoki R."/>
            <person name="Miyazaki D."/>
            <person name="Mochizuki H."/>
            <person name="Umetsu J."/>
            <person name="Higashi K."/>
            <person name="Shibata D."/>
            <person name="Kamiya Y."/>
            <person name="Sato N."/>
            <person name="Nakamura Y."/>
            <person name="Tabata S."/>
            <person name="Ida S."/>
            <person name="Kurokawa K."/>
            <person name="Ohta H."/>
        </authorList>
    </citation>
    <scope>NUCLEOTIDE SEQUENCE [LARGE SCALE GENOMIC DNA]</scope>
    <source>
        <strain evidence="3 4">NIES-2285</strain>
    </source>
</reference>
<proteinExistence type="predicted"/>
<evidence type="ECO:0000313" key="3">
    <source>
        <dbReference type="EMBL" id="GAQ79485.1"/>
    </source>
</evidence>
<dbReference type="PANTHER" id="PTHR35733">
    <property type="entry name" value="OS02G0307800 PROTEIN"/>
    <property type="match status" value="1"/>
</dbReference>
<gene>
    <name evidence="3" type="ORF">KFL_000310350</name>
</gene>
<feature type="compositionally biased region" description="Basic and acidic residues" evidence="1">
    <location>
        <begin position="183"/>
        <end position="202"/>
    </location>
</feature>
<dbReference type="Proteomes" id="UP000054558">
    <property type="component" value="Unassembled WGS sequence"/>
</dbReference>
<sequence>MYMYRDLRGLDLVGNRHGVTTTGHTAASLALTSLIGVLLFRSARRRAKRATGVRVRSDREEVVDLLAEAKANSLESVNPKIPSLPASKQDSEASQKKNPLSVLSGAVVAGVIAAGLWLFTTKVEAVFDAQRLSTDYQIRQISITVRTIVVGLAYLSTFVFAFNSVGLVLYAGQLALGLDEEGDKQPKKKEALVAEKESKGED</sequence>
<feature type="transmembrane region" description="Helical" evidence="2">
    <location>
        <begin position="152"/>
        <end position="178"/>
    </location>
</feature>
<keyword evidence="2" id="KW-0472">Membrane</keyword>
<keyword evidence="2" id="KW-1133">Transmembrane helix</keyword>
<dbReference type="InterPro" id="IPR021434">
    <property type="entry name" value="DUF3082"/>
</dbReference>
<feature type="transmembrane region" description="Helical" evidence="2">
    <location>
        <begin position="20"/>
        <end position="40"/>
    </location>
</feature>